<dbReference type="Gene3D" id="3.30.559.10">
    <property type="entry name" value="Chloramphenicol acetyltransferase-like domain"/>
    <property type="match status" value="2"/>
</dbReference>
<dbReference type="Proteomes" id="UP000250235">
    <property type="component" value="Unassembled WGS sequence"/>
</dbReference>
<accession>A0A2Z7DCN6</accession>
<evidence type="ECO:0000256" key="3">
    <source>
        <dbReference type="ARBA" id="ARBA00023315"/>
    </source>
</evidence>
<protein>
    <submittedName>
        <fullName evidence="4">HXXXD-type acyl-transferase family protein</fullName>
    </submittedName>
</protein>
<name>A0A2Z7DCN6_9LAMI</name>
<dbReference type="PANTHER" id="PTHR31623:SF17">
    <property type="entry name" value="F21J9.9"/>
    <property type="match status" value="1"/>
</dbReference>
<dbReference type="GO" id="GO:0016746">
    <property type="term" value="F:acyltransferase activity"/>
    <property type="evidence" value="ECO:0007669"/>
    <property type="project" value="UniProtKB-KW"/>
</dbReference>
<dbReference type="EMBL" id="KQ989009">
    <property type="protein sequence ID" value="KZV55118.1"/>
    <property type="molecule type" value="Genomic_DNA"/>
</dbReference>
<keyword evidence="3" id="KW-0012">Acyltransferase</keyword>
<dbReference type="AlphaFoldDB" id="A0A2Z7DCN6"/>
<proteinExistence type="inferred from homology"/>
<dbReference type="Pfam" id="PF02458">
    <property type="entry name" value="Transferase"/>
    <property type="match status" value="1"/>
</dbReference>
<sequence length="408" mass="46118">MYPLSFLDQLTPAVFMPLIYFYAKDSEISNAERSVALKSSLSQVLTTFYPLSGRVKDDLHVFCNDQGVPFLEARANCKLSEVIKSPVPKELNKFHAYELSDTRDIAMAVQVTFFRCDGMAVGLLINHRIADALSFFMFANAWTATARNEYGDMKLPIFESAAIFPARHDVAMYRRGGTGMMQEELVSKIFTFPASKISILRDRYTYSSGDVLAKRRPTRVEAVSAFLWSRFVAAKDLKPDPNKIFTVLHAVNLRTRMNPPLSEYYFGNICCFTIATPNMEVSESDQASRLLVQQVRESIGRVNGDYIAKLREGEHLKFLKKRAALAYQNELVTLNFTSLCRFPLYEADFGWGKPVFVGSACLTYKNIVTFLDTPSGDGIEAWICMTKEDMEMLEQDLELKDLLAVKTG</sequence>
<dbReference type="InterPro" id="IPR023213">
    <property type="entry name" value="CAT-like_dom_sf"/>
</dbReference>
<comment type="similarity">
    <text evidence="1">Belongs to the plant acyltransferase family.</text>
</comment>
<evidence type="ECO:0000313" key="5">
    <source>
        <dbReference type="Proteomes" id="UP000250235"/>
    </source>
</evidence>
<organism evidence="4 5">
    <name type="scientific">Dorcoceras hygrometricum</name>
    <dbReference type="NCBI Taxonomy" id="472368"/>
    <lineage>
        <taxon>Eukaryota</taxon>
        <taxon>Viridiplantae</taxon>
        <taxon>Streptophyta</taxon>
        <taxon>Embryophyta</taxon>
        <taxon>Tracheophyta</taxon>
        <taxon>Spermatophyta</taxon>
        <taxon>Magnoliopsida</taxon>
        <taxon>eudicotyledons</taxon>
        <taxon>Gunneridae</taxon>
        <taxon>Pentapetalae</taxon>
        <taxon>asterids</taxon>
        <taxon>lamiids</taxon>
        <taxon>Lamiales</taxon>
        <taxon>Gesneriaceae</taxon>
        <taxon>Didymocarpoideae</taxon>
        <taxon>Trichosporeae</taxon>
        <taxon>Loxocarpinae</taxon>
        <taxon>Dorcoceras</taxon>
    </lineage>
</organism>
<evidence type="ECO:0000256" key="2">
    <source>
        <dbReference type="ARBA" id="ARBA00022679"/>
    </source>
</evidence>
<gene>
    <name evidence="4" type="ORF">F511_24117</name>
</gene>
<keyword evidence="5" id="KW-1185">Reference proteome</keyword>
<evidence type="ECO:0000256" key="1">
    <source>
        <dbReference type="ARBA" id="ARBA00009861"/>
    </source>
</evidence>
<reference evidence="4 5" key="1">
    <citation type="journal article" date="2015" name="Proc. Natl. Acad. Sci. U.S.A.">
        <title>The resurrection genome of Boea hygrometrica: A blueprint for survival of dehydration.</title>
        <authorList>
            <person name="Xiao L."/>
            <person name="Yang G."/>
            <person name="Zhang L."/>
            <person name="Yang X."/>
            <person name="Zhao S."/>
            <person name="Ji Z."/>
            <person name="Zhou Q."/>
            <person name="Hu M."/>
            <person name="Wang Y."/>
            <person name="Chen M."/>
            <person name="Xu Y."/>
            <person name="Jin H."/>
            <person name="Xiao X."/>
            <person name="Hu G."/>
            <person name="Bao F."/>
            <person name="Hu Y."/>
            <person name="Wan P."/>
            <person name="Li L."/>
            <person name="Deng X."/>
            <person name="Kuang T."/>
            <person name="Xiang C."/>
            <person name="Zhu J.K."/>
            <person name="Oliver M.J."/>
            <person name="He Y."/>
        </authorList>
    </citation>
    <scope>NUCLEOTIDE SEQUENCE [LARGE SCALE GENOMIC DNA]</scope>
    <source>
        <strain evidence="5">cv. XS01</strain>
    </source>
</reference>
<dbReference type="OrthoDB" id="671439at2759"/>
<keyword evidence="2 4" id="KW-0808">Transferase</keyword>
<evidence type="ECO:0000313" key="4">
    <source>
        <dbReference type="EMBL" id="KZV55118.1"/>
    </source>
</evidence>
<dbReference type="PANTHER" id="PTHR31623">
    <property type="entry name" value="F21J9.9"/>
    <property type="match status" value="1"/>
</dbReference>